<dbReference type="InterPro" id="IPR000246">
    <property type="entry name" value="Peptidase_T2"/>
</dbReference>
<organism evidence="1 2">
    <name type="scientific">Pomacea canaliculata</name>
    <name type="common">Golden apple snail</name>
    <dbReference type="NCBI Taxonomy" id="400727"/>
    <lineage>
        <taxon>Eukaryota</taxon>
        <taxon>Metazoa</taxon>
        <taxon>Spiralia</taxon>
        <taxon>Lophotrochozoa</taxon>
        <taxon>Mollusca</taxon>
        <taxon>Gastropoda</taxon>
        <taxon>Caenogastropoda</taxon>
        <taxon>Architaenioglossa</taxon>
        <taxon>Ampullarioidea</taxon>
        <taxon>Ampullariidae</taxon>
        <taxon>Pomacea</taxon>
    </lineage>
</organism>
<protein>
    <submittedName>
        <fullName evidence="1">Uncharacterized protein</fullName>
    </submittedName>
</protein>
<dbReference type="Pfam" id="PF01112">
    <property type="entry name" value="Asparaginase_2"/>
    <property type="match status" value="1"/>
</dbReference>
<sequence>MHAEEASQMALDHMTKRVQGSGGVVVIREGGEVAAKFTTERMAWAWIKDGFLHYGLDPDQHMEEKL</sequence>
<dbReference type="OrthoDB" id="2262349at2759"/>
<dbReference type="Proteomes" id="UP000245119">
    <property type="component" value="Linkage Group LG8"/>
</dbReference>
<reference evidence="1 2" key="1">
    <citation type="submission" date="2018-04" db="EMBL/GenBank/DDBJ databases">
        <title>The genome of golden apple snail Pomacea canaliculata provides insight into stress tolerance and invasive adaptation.</title>
        <authorList>
            <person name="Liu C."/>
            <person name="Liu B."/>
            <person name="Ren Y."/>
            <person name="Zhang Y."/>
            <person name="Wang H."/>
            <person name="Li S."/>
            <person name="Jiang F."/>
            <person name="Yin L."/>
            <person name="Zhang G."/>
            <person name="Qian W."/>
            <person name="Fan W."/>
        </authorList>
    </citation>
    <scope>NUCLEOTIDE SEQUENCE [LARGE SCALE GENOMIC DNA]</scope>
    <source>
        <strain evidence="1">SZHN2017</strain>
        <tissue evidence="1">Muscle</tissue>
    </source>
</reference>
<proteinExistence type="predicted"/>
<dbReference type="EMBL" id="PZQS01000008">
    <property type="protein sequence ID" value="PVD26671.1"/>
    <property type="molecule type" value="Genomic_DNA"/>
</dbReference>
<evidence type="ECO:0000313" key="2">
    <source>
        <dbReference type="Proteomes" id="UP000245119"/>
    </source>
</evidence>
<name>A0A2T7NZS3_POMCA</name>
<dbReference type="GO" id="GO:0016787">
    <property type="term" value="F:hydrolase activity"/>
    <property type="evidence" value="ECO:0007669"/>
    <property type="project" value="InterPro"/>
</dbReference>
<dbReference type="Gene3D" id="3.60.20.30">
    <property type="entry name" value="(Glycosyl)asparaginase"/>
    <property type="match status" value="1"/>
</dbReference>
<accession>A0A2T7NZS3</accession>
<dbReference type="AlphaFoldDB" id="A0A2T7NZS3"/>
<keyword evidence="2" id="KW-1185">Reference proteome</keyword>
<comment type="caution">
    <text evidence="1">The sequence shown here is derived from an EMBL/GenBank/DDBJ whole genome shotgun (WGS) entry which is preliminary data.</text>
</comment>
<gene>
    <name evidence="1" type="ORF">C0Q70_14349</name>
</gene>
<dbReference type="STRING" id="400727.A0A2T7NZS3"/>
<evidence type="ECO:0000313" key="1">
    <source>
        <dbReference type="EMBL" id="PVD26671.1"/>
    </source>
</evidence>